<keyword evidence="2" id="KW-1185">Reference proteome</keyword>
<evidence type="ECO:0000313" key="1">
    <source>
        <dbReference type="EMBL" id="MCL7040121.1"/>
    </source>
</evidence>
<evidence type="ECO:0000313" key="2">
    <source>
        <dbReference type="Proteomes" id="UP001177140"/>
    </source>
</evidence>
<organism evidence="1 2">
    <name type="scientific">Papaver nudicaule</name>
    <name type="common">Iceland poppy</name>
    <dbReference type="NCBI Taxonomy" id="74823"/>
    <lineage>
        <taxon>Eukaryota</taxon>
        <taxon>Viridiplantae</taxon>
        <taxon>Streptophyta</taxon>
        <taxon>Embryophyta</taxon>
        <taxon>Tracheophyta</taxon>
        <taxon>Spermatophyta</taxon>
        <taxon>Magnoliopsida</taxon>
        <taxon>Ranunculales</taxon>
        <taxon>Papaveraceae</taxon>
        <taxon>Papaveroideae</taxon>
        <taxon>Papaver</taxon>
    </lineage>
</organism>
<proteinExistence type="predicted"/>
<feature type="non-terminal residue" evidence="1">
    <location>
        <position position="51"/>
    </location>
</feature>
<comment type="caution">
    <text evidence="1">The sequence shown here is derived from an EMBL/GenBank/DDBJ whole genome shotgun (WGS) entry which is preliminary data.</text>
</comment>
<name>A0AA41VF65_PAPNU</name>
<sequence>YIRPQFFYNNPLLSFIQYVIGPYADDLGNVLPNAVEGVGVPVDPLAFAGLL</sequence>
<feature type="non-terminal residue" evidence="1">
    <location>
        <position position="1"/>
    </location>
</feature>
<gene>
    <name evidence="1" type="ORF">MKW94_027771</name>
</gene>
<protein>
    <submittedName>
        <fullName evidence="1">Uncharacterized protein</fullName>
    </submittedName>
</protein>
<reference evidence="1" key="1">
    <citation type="submission" date="2022-03" db="EMBL/GenBank/DDBJ databases">
        <title>A functionally conserved STORR gene fusion in Papaver species that diverged 16.8 million years ago.</title>
        <authorList>
            <person name="Catania T."/>
        </authorList>
    </citation>
    <scope>NUCLEOTIDE SEQUENCE</scope>
    <source>
        <strain evidence="1">S-191538</strain>
    </source>
</reference>
<dbReference type="AlphaFoldDB" id="A0AA41VF65"/>
<dbReference type="Proteomes" id="UP001177140">
    <property type="component" value="Unassembled WGS sequence"/>
</dbReference>
<accession>A0AA41VF65</accession>
<dbReference type="EMBL" id="JAJJMA010208831">
    <property type="protein sequence ID" value="MCL7040121.1"/>
    <property type="molecule type" value="Genomic_DNA"/>
</dbReference>